<dbReference type="InterPro" id="IPR035097">
    <property type="entry name" value="M29_N-terminal"/>
</dbReference>
<dbReference type="AlphaFoldDB" id="A0A382MAS7"/>
<dbReference type="InterPro" id="IPR052170">
    <property type="entry name" value="M29_Exopeptidase"/>
</dbReference>
<dbReference type="PANTHER" id="PTHR34448">
    <property type="entry name" value="AMINOPEPTIDASE"/>
    <property type="match status" value="1"/>
</dbReference>
<dbReference type="Gene3D" id="3.40.1830.10">
    <property type="entry name" value="Thermophilic metalloprotease (M29)"/>
    <property type="match status" value="1"/>
</dbReference>
<keyword evidence="6" id="KW-0645">Protease</keyword>
<evidence type="ECO:0000256" key="6">
    <source>
        <dbReference type="ARBA" id="ARBA00022670"/>
    </source>
</evidence>
<evidence type="ECO:0000256" key="3">
    <source>
        <dbReference type="ARBA" id="ARBA00001947"/>
    </source>
</evidence>
<evidence type="ECO:0000256" key="4">
    <source>
        <dbReference type="ARBA" id="ARBA00008236"/>
    </source>
</evidence>
<evidence type="ECO:0000256" key="9">
    <source>
        <dbReference type="ARBA" id="ARBA00023049"/>
    </source>
</evidence>
<dbReference type="GO" id="GO:0008237">
    <property type="term" value="F:metallopeptidase activity"/>
    <property type="evidence" value="ECO:0007669"/>
    <property type="project" value="UniProtKB-KW"/>
</dbReference>
<comment type="cofactor">
    <cofactor evidence="3">
        <name>Zn(2+)</name>
        <dbReference type="ChEBI" id="CHEBI:29105"/>
    </cofactor>
</comment>
<comment type="similarity">
    <text evidence="4">Belongs to the peptidase M29 family.</text>
</comment>
<reference evidence="10" key="1">
    <citation type="submission" date="2018-05" db="EMBL/GenBank/DDBJ databases">
        <authorList>
            <person name="Lanie J.A."/>
            <person name="Ng W.-L."/>
            <person name="Kazmierczak K.M."/>
            <person name="Andrzejewski T.M."/>
            <person name="Davidsen T.M."/>
            <person name="Wayne K.J."/>
            <person name="Tettelin H."/>
            <person name="Glass J.I."/>
            <person name="Rusch D."/>
            <person name="Podicherti R."/>
            <person name="Tsui H.-C.T."/>
            <person name="Winkler M.E."/>
        </authorList>
    </citation>
    <scope>NUCLEOTIDE SEQUENCE</scope>
</reference>
<evidence type="ECO:0000256" key="1">
    <source>
        <dbReference type="ARBA" id="ARBA00001941"/>
    </source>
</evidence>
<sequence length="285" mass="31679">MSDKYQIDPNKIDKLANLAIKVGLGLQKGQNLIITAPIESLPLVRKITEHAYKEGAGIVTSFFSDPDLTLSRFKYANDESFNVATDWLYEGMGSAFDNNTARLAIAGDDPMLLAAMDPDKVSRANKANAIAYKPARERITRFDINWNIVSWPGKAWAKRVFPNLSEEEAVFNLAEAIFDASRVSVDNPIKNWKEHNDSLKKCTNYLNNNNFEYLKYTGPGTDLKIGLADDHEWMGGASVAQNGITCNPNIPSEEVFTTPHAYKVEGHVCSTKPLSYQGSLIDEIQ</sequence>
<evidence type="ECO:0000256" key="5">
    <source>
        <dbReference type="ARBA" id="ARBA00022438"/>
    </source>
</evidence>
<evidence type="ECO:0000256" key="8">
    <source>
        <dbReference type="ARBA" id="ARBA00022801"/>
    </source>
</evidence>
<dbReference type="InterPro" id="IPR000787">
    <property type="entry name" value="Peptidase_M29"/>
</dbReference>
<keyword evidence="5" id="KW-0031">Aminopeptidase</keyword>
<name>A0A382MAS7_9ZZZZ</name>
<comment type="cofactor">
    <cofactor evidence="1">
        <name>Co(2+)</name>
        <dbReference type="ChEBI" id="CHEBI:48828"/>
    </cofactor>
</comment>
<dbReference type="PRINTS" id="PR00919">
    <property type="entry name" value="THERMOPTASE"/>
</dbReference>
<organism evidence="10">
    <name type="scientific">marine metagenome</name>
    <dbReference type="NCBI Taxonomy" id="408172"/>
    <lineage>
        <taxon>unclassified sequences</taxon>
        <taxon>metagenomes</taxon>
        <taxon>ecological metagenomes</taxon>
    </lineage>
</organism>
<evidence type="ECO:0000256" key="7">
    <source>
        <dbReference type="ARBA" id="ARBA00022723"/>
    </source>
</evidence>
<keyword evidence="8" id="KW-0378">Hydrolase</keyword>
<evidence type="ECO:0008006" key="11">
    <source>
        <dbReference type="Google" id="ProtNLM"/>
    </source>
</evidence>
<dbReference type="PANTHER" id="PTHR34448:SF3">
    <property type="entry name" value="AMINOPEPTIDASE AMPS"/>
    <property type="match status" value="1"/>
</dbReference>
<dbReference type="GO" id="GO:0046872">
    <property type="term" value="F:metal ion binding"/>
    <property type="evidence" value="ECO:0007669"/>
    <property type="project" value="UniProtKB-KW"/>
</dbReference>
<feature type="non-terminal residue" evidence="10">
    <location>
        <position position="285"/>
    </location>
</feature>
<dbReference type="GO" id="GO:0004177">
    <property type="term" value="F:aminopeptidase activity"/>
    <property type="evidence" value="ECO:0007669"/>
    <property type="project" value="UniProtKB-KW"/>
</dbReference>
<proteinExistence type="inferred from homology"/>
<evidence type="ECO:0000256" key="2">
    <source>
        <dbReference type="ARBA" id="ARBA00001946"/>
    </source>
</evidence>
<dbReference type="Pfam" id="PF02073">
    <property type="entry name" value="Peptidase_M29"/>
    <property type="match status" value="1"/>
</dbReference>
<protein>
    <recommendedName>
        <fullName evidence="11">Aminopeptidase</fullName>
    </recommendedName>
</protein>
<keyword evidence="9" id="KW-0482">Metalloprotease</keyword>
<accession>A0A382MAS7</accession>
<evidence type="ECO:0000313" key="10">
    <source>
        <dbReference type="EMBL" id="SVC44512.1"/>
    </source>
</evidence>
<comment type="cofactor">
    <cofactor evidence="2">
        <name>Mg(2+)</name>
        <dbReference type="ChEBI" id="CHEBI:18420"/>
    </cofactor>
</comment>
<dbReference type="GO" id="GO:0006508">
    <property type="term" value="P:proteolysis"/>
    <property type="evidence" value="ECO:0007669"/>
    <property type="project" value="UniProtKB-KW"/>
</dbReference>
<gene>
    <name evidence="10" type="ORF">METZ01_LOCUS297366</name>
</gene>
<dbReference type="SUPFAM" id="SSF144052">
    <property type="entry name" value="Thermophilic metalloprotease-like"/>
    <property type="match status" value="1"/>
</dbReference>
<dbReference type="EMBL" id="UINC01091609">
    <property type="protein sequence ID" value="SVC44512.1"/>
    <property type="molecule type" value="Genomic_DNA"/>
</dbReference>
<keyword evidence="7" id="KW-0479">Metal-binding</keyword>